<sequence>MKMINKRRVAIISASLAIIIFLFFKTFSVFAFHNPQELLKDPDQKISSLYYDSEENNNEQLVAFRKLTGITTLSKIHIKDNGNFTIKYDSKILSGKLNIYVVDKNNNIIKEISSNNSGSMVINSNGNYDFSIKIYAKNAKGTIELKIIPQDNLDIKYNNEISDS</sequence>
<proteinExistence type="predicted"/>
<dbReference type="RefSeq" id="WP_221861280.1">
    <property type="nucleotide sequence ID" value="NZ_JAIKTU010000008.1"/>
</dbReference>
<reference evidence="1 2" key="1">
    <citation type="journal article" date="2021" name="Cell Host Microbe">
        <title>in vivo commensal control of Clostridioides difficile virulence.</title>
        <authorList>
            <person name="Girinathan B.P."/>
            <person name="Dibenedetto N."/>
            <person name="Worley J.N."/>
            <person name="Peltier J."/>
            <person name="Arrieta-Ortiz M.L."/>
            <person name="Rupa Christinal Immanuel S."/>
            <person name="Lavin R."/>
            <person name="Delaney M.L."/>
            <person name="Cummins C."/>
            <person name="Hoffmann M."/>
            <person name="Luo Y."/>
            <person name="Gonzalez-Escalona N."/>
            <person name="Allard M."/>
            <person name="Onderdonk A.B."/>
            <person name="Gerber G.K."/>
            <person name="Sonenshein A.L."/>
            <person name="Baliga N."/>
            <person name="Dupuy B."/>
            <person name="Bry L."/>
        </authorList>
    </citation>
    <scope>NUCLEOTIDE SEQUENCE [LARGE SCALE GENOMIC DNA]</scope>
    <source>
        <strain evidence="1 2">DSM 599</strain>
    </source>
</reference>
<evidence type="ECO:0000313" key="2">
    <source>
        <dbReference type="Proteomes" id="UP001299068"/>
    </source>
</evidence>
<dbReference type="EMBL" id="JAIKTU010000008">
    <property type="protein sequence ID" value="MBY0755953.1"/>
    <property type="molecule type" value="Genomic_DNA"/>
</dbReference>
<evidence type="ECO:0008006" key="3">
    <source>
        <dbReference type="Google" id="ProtNLM"/>
    </source>
</evidence>
<dbReference type="Proteomes" id="UP001299068">
    <property type="component" value="Unassembled WGS sequence"/>
</dbReference>
<name>A0ABS7KYR7_CLOSR</name>
<gene>
    <name evidence="1" type="ORF">K5V21_10890</name>
</gene>
<organism evidence="1 2">
    <name type="scientific">Clostridium sardiniense</name>
    <name type="common">Clostridium absonum</name>
    <dbReference type="NCBI Taxonomy" id="29369"/>
    <lineage>
        <taxon>Bacteria</taxon>
        <taxon>Bacillati</taxon>
        <taxon>Bacillota</taxon>
        <taxon>Clostridia</taxon>
        <taxon>Eubacteriales</taxon>
        <taxon>Clostridiaceae</taxon>
        <taxon>Clostridium</taxon>
    </lineage>
</organism>
<keyword evidence="2" id="KW-1185">Reference proteome</keyword>
<comment type="caution">
    <text evidence="1">The sequence shown here is derived from an EMBL/GenBank/DDBJ whole genome shotgun (WGS) entry which is preliminary data.</text>
</comment>
<accession>A0ABS7KYR7</accession>
<evidence type="ECO:0000313" key="1">
    <source>
        <dbReference type="EMBL" id="MBY0755953.1"/>
    </source>
</evidence>
<protein>
    <recommendedName>
        <fullName evidence="3">NEAT domain-containing protein</fullName>
    </recommendedName>
</protein>